<dbReference type="Proteomes" id="UP000597617">
    <property type="component" value="Unassembled WGS sequence"/>
</dbReference>
<dbReference type="SUPFAM" id="SSF52833">
    <property type="entry name" value="Thioredoxin-like"/>
    <property type="match status" value="1"/>
</dbReference>
<comment type="caution">
    <text evidence="1">The sequence shown here is derived from an EMBL/GenBank/DDBJ whole genome shotgun (WGS) entry which is preliminary data.</text>
</comment>
<name>A0ABS0IG07_9BACT</name>
<evidence type="ECO:0000313" key="2">
    <source>
        <dbReference type="Proteomes" id="UP000597617"/>
    </source>
</evidence>
<gene>
    <name evidence="1" type="ORF">I2I05_07825</name>
</gene>
<dbReference type="InterPro" id="IPR036249">
    <property type="entry name" value="Thioredoxin-like_sf"/>
</dbReference>
<keyword evidence="2" id="KW-1185">Reference proteome</keyword>
<evidence type="ECO:0000313" key="1">
    <source>
        <dbReference type="EMBL" id="MBF9237303.1"/>
    </source>
</evidence>
<dbReference type="RefSeq" id="WP_196281680.1">
    <property type="nucleotide sequence ID" value="NZ_JADQDQ010000003.1"/>
</dbReference>
<accession>A0ABS0IG07</accession>
<dbReference type="EMBL" id="JADQDQ010000003">
    <property type="protein sequence ID" value="MBF9237303.1"/>
    <property type="molecule type" value="Genomic_DNA"/>
</dbReference>
<sequence>MVPSGRYIAGRYGIQSYPTNLVIDRQGKVVFHAQYHPNMAFFLQKAIDEVK</sequence>
<protein>
    <recommendedName>
        <fullName evidence="3">Redoxin domain-containing protein</fullName>
    </recommendedName>
</protein>
<proteinExistence type="predicted"/>
<organism evidence="1 2">
    <name type="scientific">Hymenobacter jeongseonensis</name>
    <dbReference type="NCBI Taxonomy" id="2791027"/>
    <lineage>
        <taxon>Bacteria</taxon>
        <taxon>Pseudomonadati</taxon>
        <taxon>Bacteroidota</taxon>
        <taxon>Cytophagia</taxon>
        <taxon>Cytophagales</taxon>
        <taxon>Hymenobacteraceae</taxon>
        <taxon>Hymenobacter</taxon>
    </lineage>
</organism>
<evidence type="ECO:0008006" key="3">
    <source>
        <dbReference type="Google" id="ProtNLM"/>
    </source>
</evidence>
<dbReference type="Gene3D" id="3.40.30.10">
    <property type="entry name" value="Glutaredoxin"/>
    <property type="match status" value="1"/>
</dbReference>
<reference evidence="1 2" key="1">
    <citation type="submission" date="2020-11" db="EMBL/GenBank/DDBJ databases">
        <authorList>
            <person name="Kim M.K."/>
        </authorList>
    </citation>
    <scope>NUCLEOTIDE SEQUENCE [LARGE SCALE GENOMIC DNA]</scope>
    <source>
        <strain evidence="1 2">BT683</strain>
    </source>
</reference>